<sequence length="1271" mass="139208">MSPPPPSAQEPAPGAGWQPPREFDEYRLLRPLGRGRTGHVYLAHDTLLERTVAVKFIPALDDETLSRFLIEARAAARLQHPNVATLYRAGQFEDLPYLVSEYIRGTSLDRLPRPQPWQRVLDIGIGLARGLAAAHRRNVLHRDIKPANAILDESGEVKLLDFGLAKLLDAPADDAPDSGPQAAPGAPPEAASEAPESSGGLELPTLPPGALVGTPYFMSPETWRGEPASVRSDLFSLGALLYELAAGQGPFRHVPLRELPRALQEQEARPLHSAAPGVEPRFAAAVDRCLRREPTERFASADALLEALEDLRTGDTAPPIPEGNPYRGLNAFQEEHRALFFGRRQEVRAVLERLRANAFVLVTGDSGVGKSSLCLAGVLPRVREGALEDGLSWGVARMVPGRRPVATLAAALAPHVALEEARLEQFARAEPTTLVRALRAALGEGARRGVVLHVDQLEELVTLSEPTEAALMAELLGQLASGVTGVRLLATSRSDFLTRLGALPGLGEALSRALYLLRPLGRAEVREVVTGPARAKDARFESEALIDTLVESTLRAEGSLPLLQFTLAELWEARDQERGVIPAAALEALGGVGGALARYADGVIAQLLPDQQGAARQLLMRLVTVDGTRARRSEAELLGQEPASRTALEALIRARLVMVRRTEEGTTFDIAHEALLTGWPTLAQWLAEANEARQLHARLEQAAAEWERMGRPREALWGTRHLAEVRGLAPESLTQREASFLEASRGGVRRGRLLTRMLAVGFVASLALLYAGLRLHAWYTREGQVLTQLGEARSRLELARERDRALEAARTEAFALFDAGRLDEARPRWAEALRIQTGTQQAYAQASEEMEKALVLDPGREEVRGAFADVLAERARLAERTFRPGERDELLQRLRLYDTPGERMARFEAPLRVKVRTQPAGATVTLARYEPTSDGRRVLTAARQAGSTPLEGLSLERGTWVVELSAPGHAPVRHVLRAEPGPERTLEVALPEAARVPEGFVYVPRGTFLFGTAADENIRQFFDTAPLHEVETGPYLISRTEVTYGEYVRWLEALPPEERARRTPHGAKVASLNAEVELKRRADGRWHLSIHPNGVTYAASEGEPLRYTTRPRMVEQDWWRLPVGAIDYADARAYAAWLAQTGRVPGARLCNELEWERAARGADEREYPHGDLLQPHQANYDETYGKVGASFGPDVVGSHPESRSPFGLDDMVGNVFEWADSILQPGRPVARGGSYYFGASTARSPNRETPEPNFRDLSVGLRLCADAPAAP</sequence>
<protein>
    <submittedName>
        <fullName evidence="10">Serine/threonine protein kinase</fullName>
    </submittedName>
</protein>
<reference evidence="9 11" key="1">
    <citation type="submission" date="2015-05" db="EMBL/GenBank/DDBJ databases">
        <title>Genome assembly of Archangium gephyra DSM 2261.</title>
        <authorList>
            <person name="Sharma G."/>
            <person name="Subramanian S."/>
        </authorList>
    </citation>
    <scope>NUCLEOTIDE SEQUENCE [LARGE SCALE GENOMIC DNA]</scope>
    <source>
        <strain evidence="9 11">DSM 2261</strain>
    </source>
</reference>
<dbReference type="InterPro" id="IPR005532">
    <property type="entry name" value="SUMF_dom"/>
</dbReference>
<dbReference type="Gene3D" id="1.10.510.10">
    <property type="entry name" value="Transferase(Phosphotransferase) domain 1"/>
    <property type="match status" value="1"/>
</dbReference>
<dbReference type="GO" id="GO:0005524">
    <property type="term" value="F:ATP binding"/>
    <property type="evidence" value="ECO:0007669"/>
    <property type="project" value="UniProtKB-UniRule"/>
</dbReference>
<dbReference type="Proteomes" id="UP000256345">
    <property type="component" value="Unassembled WGS sequence"/>
</dbReference>
<dbReference type="Pfam" id="PF00069">
    <property type="entry name" value="Pkinase"/>
    <property type="match status" value="1"/>
</dbReference>
<dbReference type="Gene3D" id="3.40.50.300">
    <property type="entry name" value="P-loop containing nucleotide triphosphate hydrolases"/>
    <property type="match status" value="1"/>
</dbReference>
<keyword evidence="2 5" id="KW-0547">Nucleotide-binding</keyword>
<keyword evidence="4 5" id="KW-0067">ATP-binding</keyword>
<dbReference type="SUPFAM" id="SSF52540">
    <property type="entry name" value="P-loop containing nucleoside triphosphate hydrolases"/>
    <property type="match status" value="1"/>
</dbReference>
<dbReference type="PROSITE" id="PS00107">
    <property type="entry name" value="PROTEIN_KINASE_ATP"/>
    <property type="match status" value="1"/>
</dbReference>
<feature type="region of interest" description="Disordered" evidence="7">
    <location>
        <begin position="171"/>
        <end position="205"/>
    </location>
</feature>
<evidence type="ECO:0000256" key="4">
    <source>
        <dbReference type="ARBA" id="ARBA00022840"/>
    </source>
</evidence>
<dbReference type="AlphaFoldDB" id="A0AAC8Q1K1"/>
<dbReference type="SMART" id="SM00220">
    <property type="entry name" value="S_TKc"/>
    <property type="match status" value="1"/>
</dbReference>
<dbReference type="Pfam" id="PF03781">
    <property type="entry name" value="FGE-sulfatase"/>
    <property type="match status" value="1"/>
</dbReference>
<keyword evidence="10" id="KW-0723">Serine/threonine-protein kinase</keyword>
<keyword evidence="12" id="KW-1185">Reference proteome</keyword>
<evidence type="ECO:0000313" key="12">
    <source>
        <dbReference type="Proteomes" id="UP000256345"/>
    </source>
</evidence>
<dbReference type="InterPro" id="IPR017441">
    <property type="entry name" value="Protein_kinase_ATP_BS"/>
</dbReference>
<dbReference type="InterPro" id="IPR016187">
    <property type="entry name" value="CTDL_fold"/>
</dbReference>
<dbReference type="EMBL" id="CP011509">
    <property type="protein sequence ID" value="AKI99287.1"/>
    <property type="molecule type" value="Genomic_DNA"/>
</dbReference>
<dbReference type="Pfam" id="PF20703">
    <property type="entry name" value="nSTAND1"/>
    <property type="match status" value="1"/>
</dbReference>
<evidence type="ECO:0000313" key="9">
    <source>
        <dbReference type="EMBL" id="AKI99287.1"/>
    </source>
</evidence>
<reference evidence="10 12" key="2">
    <citation type="submission" date="2018-08" db="EMBL/GenBank/DDBJ databases">
        <title>Genomic Encyclopedia of Archaeal and Bacterial Type Strains, Phase II (KMG-II): from individual species to whole genera.</title>
        <authorList>
            <person name="Goeker M."/>
        </authorList>
    </citation>
    <scope>NUCLEOTIDE SEQUENCE [LARGE SCALE GENOMIC DNA]</scope>
    <source>
        <strain evidence="10 12">DSM 2261</strain>
    </source>
</reference>
<dbReference type="PROSITE" id="PS50011">
    <property type="entry name" value="PROTEIN_KINASE_DOM"/>
    <property type="match status" value="1"/>
</dbReference>
<dbReference type="SUPFAM" id="SSF56436">
    <property type="entry name" value="C-type lectin-like"/>
    <property type="match status" value="1"/>
</dbReference>
<dbReference type="InterPro" id="IPR011990">
    <property type="entry name" value="TPR-like_helical_dom_sf"/>
</dbReference>
<dbReference type="Gene3D" id="3.90.1580.10">
    <property type="entry name" value="paralog of FGE (formylglycine-generating enzyme)"/>
    <property type="match status" value="1"/>
</dbReference>
<dbReference type="Proteomes" id="UP000035579">
    <property type="component" value="Chromosome"/>
</dbReference>
<dbReference type="SUPFAM" id="SSF56112">
    <property type="entry name" value="Protein kinase-like (PK-like)"/>
    <property type="match status" value="1"/>
</dbReference>
<dbReference type="CDD" id="cd14014">
    <property type="entry name" value="STKc_PknB_like"/>
    <property type="match status" value="1"/>
</dbReference>
<accession>A0AAC8Q1K1</accession>
<evidence type="ECO:0000256" key="7">
    <source>
        <dbReference type="SAM" id="MobiDB-lite"/>
    </source>
</evidence>
<proteinExistence type="predicted"/>
<feature type="domain" description="Protein kinase" evidence="8">
    <location>
        <begin position="26"/>
        <end position="309"/>
    </location>
</feature>
<dbReference type="KEGG" id="age:AA314_00914"/>
<keyword evidence="1" id="KW-0808">Transferase</keyword>
<gene>
    <name evidence="9" type="ORF">AA314_00914</name>
    <name evidence="10" type="ORF">ATI61_12411</name>
</gene>
<keyword evidence="6" id="KW-0175">Coiled coil</keyword>
<feature type="compositionally biased region" description="Low complexity" evidence="7">
    <location>
        <begin position="177"/>
        <end position="203"/>
    </location>
</feature>
<evidence type="ECO:0000256" key="2">
    <source>
        <dbReference type="ARBA" id="ARBA00022741"/>
    </source>
</evidence>
<name>A0AAC8Q1K1_9BACT</name>
<dbReference type="PANTHER" id="PTHR43289:SF34">
    <property type="entry name" value="SERINE_THREONINE-PROTEIN KINASE YBDM-RELATED"/>
    <property type="match status" value="1"/>
</dbReference>
<evidence type="ECO:0000256" key="1">
    <source>
        <dbReference type="ARBA" id="ARBA00022679"/>
    </source>
</evidence>
<dbReference type="CDD" id="cd00267">
    <property type="entry name" value="ABC_ATPase"/>
    <property type="match status" value="1"/>
</dbReference>
<evidence type="ECO:0000313" key="10">
    <source>
        <dbReference type="EMBL" id="REG15426.1"/>
    </source>
</evidence>
<dbReference type="EMBL" id="QUMU01000024">
    <property type="protein sequence ID" value="REG15426.1"/>
    <property type="molecule type" value="Genomic_DNA"/>
</dbReference>
<dbReference type="RefSeq" id="WP_047854429.1">
    <property type="nucleotide sequence ID" value="NZ_CP011509.1"/>
</dbReference>
<dbReference type="SUPFAM" id="SSF48452">
    <property type="entry name" value="TPR-like"/>
    <property type="match status" value="1"/>
</dbReference>
<feature type="coiled-coil region" evidence="6">
    <location>
        <begin position="682"/>
        <end position="709"/>
    </location>
</feature>
<dbReference type="InterPro" id="IPR049052">
    <property type="entry name" value="nSTAND1"/>
</dbReference>
<keyword evidence="3 10" id="KW-0418">Kinase</keyword>
<dbReference type="InterPro" id="IPR011009">
    <property type="entry name" value="Kinase-like_dom_sf"/>
</dbReference>
<feature type="region of interest" description="Disordered" evidence="7">
    <location>
        <begin position="1"/>
        <end position="20"/>
    </location>
</feature>
<dbReference type="InterPro" id="IPR000719">
    <property type="entry name" value="Prot_kinase_dom"/>
</dbReference>
<evidence type="ECO:0000313" key="11">
    <source>
        <dbReference type="Proteomes" id="UP000035579"/>
    </source>
</evidence>
<feature type="binding site" evidence="5">
    <location>
        <position position="55"/>
    </location>
    <ligand>
        <name>ATP</name>
        <dbReference type="ChEBI" id="CHEBI:30616"/>
    </ligand>
</feature>
<evidence type="ECO:0000256" key="3">
    <source>
        <dbReference type="ARBA" id="ARBA00022777"/>
    </source>
</evidence>
<evidence type="ECO:0000259" key="8">
    <source>
        <dbReference type="PROSITE" id="PS50011"/>
    </source>
</evidence>
<dbReference type="InterPro" id="IPR042095">
    <property type="entry name" value="SUMF_sf"/>
</dbReference>
<dbReference type="InterPro" id="IPR027417">
    <property type="entry name" value="P-loop_NTPase"/>
</dbReference>
<dbReference type="GO" id="GO:0004674">
    <property type="term" value="F:protein serine/threonine kinase activity"/>
    <property type="evidence" value="ECO:0007669"/>
    <property type="project" value="UniProtKB-KW"/>
</dbReference>
<evidence type="ECO:0000256" key="5">
    <source>
        <dbReference type="PROSITE-ProRule" id="PRU10141"/>
    </source>
</evidence>
<dbReference type="PANTHER" id="PTHR43289">
    <property type="entry name" value="MITOGEN-ACTIVATED PROTEIN KINASE KINASE KINASE 20-RELATED"/>
    <property type="match status" value="1"/>
</dbReference>
<dbReference type="Gene3D" id="3.30.200.20">
    <property type="entry name" value="Phosphorylase Kinase, domain 1"/>
    <property type="match status" value="1"/>
</dbReference>
<evidence type="ECO:0000256" key="6">
    <source>
        <dbReference type="SAM" id="Coils"/>
    </source>
</evidence>
<organism evidence="9 11">
    <name type="scientific">Archangium gephyra</name>
    <dbReference type="NCBI Taxonomy" id="48"/>
    <lineage>
        <taxon>Bacteria</taxon>
        <taxon>Pseudomonadati</taxon>
        <taxon>Myxococcota</taxon>
        <taxon>Myxococcia</taxon>
        <taxon>Myxococcales</taxon>
        <taxon>Cystobacterineae</taxon>
        <taxon>Archangiaceae</taxon>
        <taxon>Archangium</taxon>
    </lineage>
</organism>